<name>A0ABW5R3E5_9BACL</name>
<feature type="transmembrane region" description="Helical" evidence="1">
    <location>
        <begin position="55"/>
        <end position="76"/>
    </location>
</feature>
<comment type="caution">
    <text evidence="2">The sequence shown here is derived from an EMBL/GenBank/DDBJ whole genome shotgun (WGS) entry which is preliminary data.</text>
</comment>
<accession>A0ABW5R3E5</accession>
<feature type="transmembrane region" description="Helical" evidence="1">
    <location>
        <begin position="205"/>
        <end position="224"/>
    </location>
</feature>
<feature type="transmembrane region" description="Helical" evidence="1">
    <location>
        <begin position="83"/>
        <end position="108"/>
    </location>
</feature>
<evidence type="ECO:0008006" key="4">
    <source>
        <dbReference type="Google" id="ProtNLM"/>
    </source>
</evidence>
<evidence type="ECO:0000313" key="3">
    <source>
        <dbReference type="Proteomes" id="UP001597493"/>
    </source>
</evidence>
<protein>
    <recommendedName>
        <fullName evidence="4">ABC transporter permease</fullName>
    </recommendedName>
</protein>
<organism evidence="2 3">
    <name type="scientific">Paenibacillus thailandensis</name>
    <dbReference type="NCBI Taxonomy" id="393250"/>
    <lineage>
        <taxon>Bacteria</taxon>
        <taxon>Bacillati</taxon>
        <taxon>Bacillota</taxon>
        <taxon>Bacilli</taxon>
        <taxon>Bacillales</taxon>
        <taxon>Paenibacillaceae</taxon>
        <taxon>Paenibacillus</taxon>
    </lineage>
</organism>
<proteinExistence type="predicted"/>
<keyword evidence="1" id="KW-0472">Membrane</keyword>
<keyword evidence="1" id="KW-0812">Transmembrane</keyword>
<feature type="transmembrane region" description="Helical" evidence="1">
    <location>
        <begin position="169"/>
        <end position="193"/>
    </location>
</feature>
<dbReference type="EMBL" id="JBHUMY010000037">
    <property type="protein sequence ID" value="MFD2662971.1"/>
    <property type="molecule type" value="Genomic_DNA"/>
</dbReference>
<evidence type="ECO:0000313" key="2">
    <source>
        <dbReference type="EMBL" id="MFD2662971.1"/>
    </source>
</evidence>
<reference evidence="3" key="1">
    <citation type="journal article" date="2019" name="Int. J. Syst. Evol. Microbiol.">
        <title>The Global Catalogue of Microorganisms (GCM) 10K type strain sequencing project: providing services to taxonomists for standard genome sequencing and annotation.</title>
        <authorList>
            <consortium name="The Broad Institute Genomics Platform"/>
            <consortium name="The Broad Institute Genome Sequencing Center for Infectious Disease"/>
            <person name="Wu L."/>
            <person name="Ma J."/>
        </authorList>
    </citation>
    <scope>NUCLEOTIDE SEQUENCE [LARGE SCALE GENOMIC DNA]</scope>
    <source>
        <strain evidence="3">TISTR 1827</strain>
    </source>
</reference>
<gene>
    <name evidence="2" type="ORF">ACFSW5_22195</name>
</gene>
<keyword evidence="1" id="KW-1133">Transmembrane helix</keyword>
<keyword evidence="3" id="KW-1185">Reference proteome</keyword>
<dbReference type="Proteomes" id="UP001597493">
    <property type="component" value="Unassembled WGS sequence"/>
</dbReference>
<feature type="transmembrane region" description="Helical" evidence="1">
    <location>
        <begin position="133"/>
        <end position="157"/>
    </location>
</feature>
<dbReference type="RefSeq" id="WP_379278137.1">
    <property type="nucleotide sequence ID" value="NZ_JBHUGT010000017.1"/>
</dbReference>
<evidence type="ECO:0000256" key="1">
    <source>
        <dbReference type="SAM" id="Phobius"/>
    </source>
</evidence>
<sequence length="228" mass="25547">MNKIGAVMRMHYRDKWSWFLIPVIILFASFAINLLIGYLVQEEEGMRSGGVTSVYVYAFIAGIIAPSQTFSFAIGLSVRRRDFFWGTACTMAVFSFTAAAMLTVLSFVEAEWTGGWGVKLGFFHLPYLNDGNAAVQLLIAFSLLLHMYMAGFTLVALFRRFGRKGMFTFWIAAILLGTLASFILTYMELWGAIGEWLVSHSASYYAAWLLPLTAIYGIVSYLVLRKAV</sequence>
<feature type="transmembrane region" description="Helical" evidence="1">
    <location>
        <begin position="18"/>
        <end position="40"/>
    </location>
</feature>